<dbReference type="Gene3D" id="3.10.400.20">
    <property type="match status" value="1"/>
</dbReference>
<evidence type="ECO:0000256" key="1">
    <source>
        <dbReference type="SAM" id="MobiDB-lite"/>
    </source>
</evidence>
<dbReference type="Pfam" id="PF25304">
    <property type="entry name" value="WHD_eIF2D"/>
    <property type="match status" value="1"/>
</dbReference>
<protein>
    <recommendedName>
        <fullName evidence="6">SUI1 domain-containing protein</fullName>
    </recommendedName>
</protein>
<dbReference type="SUPFAM" id="SSF88697">
    <property type="entry name" value="PUA domain-like"/>
    <property type="match status" value="1"/>
</dbReference>
<dbReference type="Pfam" id="PF26292">
    <property type="entry name" value="PUA_elF2D"/>
    <property type="match status" value="1"/>
</dbReference>
<feature type="compositionally biased region" description="Basic and acidic residues" evidence="1">
    <location>
        <begin position="323"/>
        <end position="332"/>
    </location>
</feature>
<dbReference type="OrthoDB" id="199771at2759"/>
<organism evidence="4 5">
    <name type="scientific">Puccinia sorghi</name>
    <dbReference type="NCBI Taxonomy" id="27349"/>
    <lineage>
        <taxon>Eukaryota</taxon>
        <taxon>Fungi</taxon>
        <taxon>Dikarya</taxon>
        <taxon>Basidiomycota</taxon>
        <taxon>Pucciniomycotina</taxon>
        <taxon>Pucciniomycetes</taxon>
        <taxon>Pucciniales</taxon>
        <taxon>Pucciniaceae</taxon>
        <taxon>Puccinia</taxon>
    </lineage>
</organism>
<feature type="domain" description="eIF2D winged helix" evidence="2">
    <location>
        <begin position="209"/>
        <end position="293"/>
    </location>
</feature>
<evidence type="ECO:0008006" key="6">
    <source>
        <dbReference type="Google" id="ProtNLM"/>
    </source>
</evidence>
<dbReference type="InterPro" id="IPR057429">
    <property type="entry name" value="WH_eIF2D"/>
</dbReference>
<keyword evidence="5" id="KW-1185">Reference proteome</keyword>
<gene>
    <name evidence="4" type="ORF">VP01_1448g2</name>
</gene>
<accession>A0A0L6VLY7</accession>
<evidence type="ECO:0000313" key="5">
    <source>
        <dbReference type="Proteomes" id="UP000037035"/>
    </source>
</evidence>
<dbReference type="InterPro" id="IPR036877">
    <property type="entry name" value="SUI1_dom_sf"/>
</dbReference>
<dbReference type="EMBL" id="LAVV01004987">
    <property type="protein sequence ID" value="KNZ61130.1"/>
    <property type="molecule type" value="Genomic_DNA"/>
</dbReference>
<dbReference type="VEuPathDB" id="FungiDB:VP01_1448g2"/>
<feature type="region of interest" description="Disordered" evidence="1">
    <location>
        <begin position="177"/>
        <end position="202"/>
    </location>
</feature>
<evidence type="ECO:0000313" key="4">
    <source>
        <dbReference type="EMBL" id="KNZ61130.1"/>
    </source>
</evidence>
<dbReference type="GO" id="GO:0003743">
    <property type="term" value="F:translation initiation factor activity"/>
    <property type="evidence" value="ECO:0007669"/>
    <property type="project" value="InterPro"/>
</dbReference>
<dbReference type="Proteomes" id="UP000037035">
    <property type="component" value="Unassembled WGS sequence"/>
</dbReference>
<dbReference type="InterPro" id="IPR015947">
    <property type="entry name" value="PUA-like_sf"/>
</dbReference>
<dbReference type="InterPro" id="IPR048248">
    <property type="entry name" value="PUA_eIF2d-like"/>
</dbReference>
<dbReference type="SUPFAM" id="SSF55159">
    <property type="entry name" value="eIF1-like"/>
    <property type="match status" value="1"/>
</dbReference>
<evidence type="ECO:0000259" key="2">
    <source>
        <dbReference type="Pfam" id="PF25304"/>
    </source>
</evidence>
<dbReference type="PANTHER" id="PTHR12217:SF4">
    <property type="entry name" value="EUKARYOTIC TRANSLATION INITIATION FACTOR 2D"/>
    <property type="match status" value="1"/>
</dbReference>
<dbReference type="PANTHER" id="PTHR12217">
    <property type="entry name" value="EUKARYOTIC TRANSLATION INITIATION FACTOR 2D"/>
    <property type="match status" value="1"/>
</dbReference>
<dbReference type="GO" id="GO:0001731">
    <property type="term" value="P:formation of translation preinitiation complex"/>
    <property type="evidence" value="ECO:0007669"/>
    <property type="project" value="InterPro"/>
</dbReference>
<sequence length="551" mass="60845">MFKKQHTTKPNCHLLSNSAKKKIKNAHSLAHAYTHTHQQITIYYDQQQQPIYFATNSSNLLVPTIYTLLNEPNLLPLIRTNQHVLDKLTQGADLMLPGLIKAELLPLSHLKKDQLVAIAGHQPNDLIWAVGYLAEDVSLLLQADSGKAVITLHTQNDSLWNAGNKQIPTTVPLQPLIDTQEPSPSAPALVEKPVQSPDATDKPPSIHVDQFLLSALLITLWKKGHTLQSLLPMPASLFYSDHILPARPLECPKAVGVKDSSAKNLAKWLKQMQKKGLLNIKEDRKGGETLITSLKWDHPEEPSWCHRLETFVKFRTIADQEKMEAKAQRGDEAGDDAAAEKPPSSYAASWNLPKTTLIELFRAKKDPAAVAAWMDMVDLEVIFGDSPEGLHTRQTIKDALIKYLDAQVPAPAYGSKPVNRALVVPDSSLTAVMGLPDLASEPLSRADLLDTLLDRAFNHWKGEMPTIVLKKKKRAGPKHATLIAAHPLPPDHPTAKALASKDLRDKLAAHLGPGPPRPSPLELECQGDQRSFLQNLLTQSFHIHKSLISVL</sequence>
<feature type="domain" description="Eukaryotic translation initiation factor 2D-like PUA RNA-binding" evidence="3">
    <location>
        <begin position="75"/>
        <end position="157"/>
    </location>
</feature>
<name>A0A0L6VLY7_9BASI</name>
<evidence type="ECO:0000259" key="3">
    <source>
        <dbReference type="Pfam" id="PF26292"/>
    </source>
</evidence>
<proteinExistence type="predicted"/>
<dbReference type="STRING" id="27349.A0A0L6VLY7"/>
<reference evidence="4 5" key="1">
    <citation type="submission" date="2015-08" db="EMBL/GenBank/DDBJ databases">
        <title>Next Generation Sequencing and Analysis of the Genome of Puccinia sorghi L Schw, the Causal Agent of Maize Common Rust.</title>
        <authorList>
            <person name="Rochi L."/>
            <person name="Burguener G."/>
            <person name="Darino M."/>
            <person name="Turjanski A."/>
            <person name="Kreff E."/>
            <person name="Dieguez M.J."/>
            <person name="Sacco F."/>
        </authorList>
    </citation>
    <scope>NUCLEOTIDE SEQUENCE [LARGE SCALE GENOMIC DNA]</scope>
    <source>
        <strain evidence="4 5">RO10H11247</strain>
    </source>
</reference>
<feature type="region of interest" description="Disordered" evidence="1">
    <location>
        <begin position="323"/>
        <end position="345"/>
    </location>
</feature>
<dbReference type="InterPro" id="IPR039757">
    <property type="entry name" value="EIF2D"/>
</dbReference>
<dbReference type="AlphaFoldDB" id="A0A0L6VLY7"/>
<comment type="caution">
    <text evidence="4">The sequence shown here is derived from an EMBL/GenBank/DDBJ whole genome shotgun (WGS) entry which is preliminary data.</text>
</comment>